<dbReference type="SUPFAM" id="SSF53335">
    <property type="entry name" value="S-adenosyl-L-methionine-dependent methyltransferases"/>
    <property type="match status" value="1"/>
</dbReference>
<dbReference type="Gene3D" id="3.40.50.150">
    <property type="entry name" value="Vaccinia Virus protein VP39"/>
    <property type="match status" value="1"/>
</dbReference>
<sequence>MKSRIAATLLMSAAVASCAIQDAPISTDQYRALLANPIRTDRDRKMDETRRPVELLQFAQVRPGMEVLDMATGGGYTAQLLTLAVGPSGKVWAQAQQPGTVLNERMAAHPQANLVVAKRTFDDPVPPEAAPLDLVTLVLNYHDISYLPVDRDAMNRKIFAALKPGGRYVVIDHSALPGTGISAGKTLHRIEEAFVIAEIRRAGFVLDGEGSFMRNAADTRAESSNQATPPSDKFALRFVKPR</sequence>
<dbReference type="CDD" id="cd02440">
    <property type="entry name" value="AdoMet_MTases"/>
    <property type="match status" value="1"/>
</dbReference>
<dbReference type="AlphaFoldDB" id="A0A6M4GS92"/>
<feature type="chain" id="PRO_5026905290" description="Methyltransferase" evidence="1">
    <location>
        <begin position="19"/>
        <end position="242"/>
    </location>
</feature>
<dbReference type="KEGG" id="uru:DSM104443_01254"/>
<dbReference type="InterPro" id="IPR029063">
    <property type="entry name" value="SAM-dependent_MTases_sf"/>
</dbReference>
<feature type="signal peptide" evidence="1">
    <location>
        <begin position="1"/>
        <end position="18"/>
    </location>
</feature>
<evidence type="ECO:0008006" key="4">
    <source>
        <dbReference type="Google" id="ProtNLM"/>
    </source>
</evidence>
<dbReference type="EMBL" id="CP053069">
    <property type="protein sequence ID" value="QJR10200.1"/>
    <property type="molecule type" value="Genomic_DNA"/>
</dbReference>
<dbReference type="PROSITE" id="PS51257">
    <property type="entry name" value="PROKAR_LIPOPROTEIN"/>
    <property type="match status" value="1"/>
</dbReference>
<evidence type="ECO:0000313" key="3">
    <source>
        <dbReference type="Proteomes" id="UP000501534"/>
    </source>
</evidence>
<gene>
    <name evidence="2" type="ORF">DSM104443_01254</name>
</gene>
<evidence type="ECO:0000256" key="1">
    <source>
        <dbReference type="SAM" id="SignalP"/>
    </source>
</evidence>
<accession>A0A6M4GS92</accession>
<protein>
    <recommendedName>
        <fullName evidence="4">Methyltransferase</fullName>
    </recommendedName>
</protein>
<dbReference type="Proteomes" id="UP000501534">
    <property type="component" value="Chromosome"/>
</dbReference>
<reference evidence="2 3" key="1">
    <citation type="submission" date="2020-04" db="EMBL/GenBank/DDBJ databases">
        <title>Usitatibacter rugosus gen. nov., sp. nov. and Usitatibacter palustris sp. nov., novel members of Usitatibacteraceae fam. nov. within the order Nitrosomonadales isolated from soil.</title>
        <authorList>
            <person name="Huber K.J."/>
            <person name="Neumann-Schaal M."/>
            <person name="Geppert A."/>
            <person name="Luckner M."/>
            <person name="Wanner G."/>
            <person name="Overmann J."/>
        </authorList>
    </citation>
    <scope>NUCLEOTIDE SEQUENCE [LARGE SCALE GENOMIC DNA]</scope>
    <source>
        <strain evidence="2 3">0125_3</strain>
    </source>
</reference>
<proteinExistence type="predicted"/>
<keyword evidence="1" id="KW-0732">Signal</keyword>
<keyword evidence="3" id="KW-1185">Reference proteome</keyword>
<organism evidence="2 3">
    <name type="scientific">Usitatibacter rugosus</name>
    <dbReference type="NCBI Taxonomy" id="2732067"/>
    <lineage>
        <taxon>Bacteria</taxon>
        <taxon>Pseudomonadati</taxon>
        <taxon>Pseudomonadota</taxon>
        <taxon>Betaproteobacteria</taxon>
        <taxon>Nitrosomonadales</taxon>
        <taxon>Usitatibacteraceae</taxon>
        <taxon>Usitatibacter</taxon>
    </lineage>
</organism>
<name>A0A6M4GS92_9PROT</name>
<evidence type="ECO:0000313" key="2">
    <source>
        <dbReference type="EMBL" id="QJR10200.1"/>
    </source>
</evidence>
<dbReference type="RefSeq" id="WP_171090544.1">
    <property type="nucleotide sequence ID" value="NZ_CP053069.1"/>
</dbReference>